<protein>
    <submittedName>
        <fullName evidence="1">RINT-1 family protein</fullName>
    </submittedName>
</protein>
<dbReference type="PROSITE" id="PS51386">
    <property type="entry name" value="RINT1_TIP20"/>
    <property type="match status" value="1"/>
</dbReference>
<dbReference type="GO" id="GO:0006890">
    <property type="term" value="P:retrograde vesicle-mediated transport, Golgi to endoplasmic reticulum"/>
    <property type="evidence" value="ECO:0007669"/>
    <property type="project" value="InterPro"/>
</dbReference>
<reference evidence="2" key="1">
    <citation type="journal article" date="2010" name="Genome Res.">
        <title>Population genomic sequencing of Coccidioides fungi reveals recent hybridization and transposon control.</title>
        <authorList>
            <person name="Neafsey D.E."/>
            <person name="Barker B.M."/>
            <person name="Sharpton T.J."/>
            <person name="Stajich J.E."/>
            <person name="Park D.J."/>
            <person name="Whiston E."/>
            <person name="Hung C.-Y."/>
            <person name="McMahan C."/>
            <person name="White J."/>
            <person name="Sykes S."/>
            <person name="Heiman D."/>
            <person name="Young S."/>
            <person name="Zeng Q."/>
            <person name="Abouelleil A."/>
            <person name="Aftuck L."/>
            <person name="Bessette D."/>
            <person name="Brown A."/>
            <person name="FitzGerald M."/>
            <person name="Lui A."/>
            <person name="Macdonald J.P."/>
            <person name="Priest M."/>
            <person name="Orbach M.J."/>
            <person name="Galgiani J.N."/>
            <person name="Kirkland T.N."/>
            <person name="Cole G.T."/>
            <person name="Birren B.W."/>
            <person name="Henn M.R."/>
            <person name="Taylor J.W."/>
            <person name="Rounsley S.D."/>
        </authorList>
    </citation>
    <scope>NUCLEOTIDE SEQUENCE [LARGE SCALE GENOMIC DNA]</scope>
    <source>
        <strain evidence="2">H538.4</strain>
    </source>
</reference>
<name>A0A0J8RMN1_COCIT</name>
<dbReference type="STRING" id="396776.A0A0J8RMN1"/>
<evidence type="ECO:0000313" key="2">
    <source>
        <dbReference type="Proteomes" id="UP000054563"/>
    </source>
</evidence>
<dbReference type="VEuPathDB" id="FungiDB:CIHG_03023"/>
<dbReference type="GO" id="GO:0070939">
    <property type="term" value="C:Dsl1/NZR complex"/>
    <property type="evidence" value="ECO:0007669"/>
    <property type="project" value="InterPro"/>
</dbReference>
<dbReference type="PANTHER" id="PTHR13520:SF0">
    <property type="entry name" value="RAD50-INTERACTING PROTEIN 1"/>
    <property type="match status" value="1"/>
</dbReference>
<dbReference type="EMBL" id="DS016987">
    <property type="protein sequence ID" value="KMU85239.1"/>
    <property type="molecule type" value="Genomic_DNA"/>
</dbReference>
<dbReference type="InterPro" id="IPR042044">
    <property type="entry name" value="EXOC6PINT-1/Sec15/Tip20_C_dom2"/>
</dbReference>
<dbReference type="OrthoDB" id="2189254at2759"/>
<dbReference type="GO" id="GO:0006888">
    <property type="term" value="P:endoplasmic reticulum to Golgi vesicle-mediated transport"/>
    <property type="evidence" value="ECO:0007669"/>
    <property type="project" value="InterPro"/>
</dbReference>
<proteinExistence type="predicted"/>
<dbReference type="AlphaFoldDB" id="A0A0J8RMN1"/>
<dbReference type="Pfam" id="PF04437">
    <property type="entry name" value="RINT1_TIP1"/>
    <property type="match status" value="1"/>
</dbReference>
<dbReference type="Gene3D" id="1.20.58.670">
    <property type="entry name" value="Dsl1p vesicle tethering complex, Tip20p subunit, domain D"/>
    <property type="match status" value="1"/>
</dbReference>
<evidence type="ECO:0000313" key="1">
    <source>
        <dbReference type="EMBL" id="KMU85239.1"/>
    </source>
</evidence>
<dbReference type="GO" id="GO:0060628">
    <property type="term" value="P:regulation of ER to Golgi vesicle-mediated transport"/>
    <property type="evidence" value="ECO:0007669"/>
    <property type="project" value="TreeGrafter"/>
</dbReference>
<gene>
    <name evidence="1" type="ORF">CIHG_03023</name>
</gene>
<accession>A0A0J8RMN1</accession>
<dbReference type="PANTHER" id="PTHR13520">
    <property type="entry name" value="RAD50-INTERACTING PROTEIN 1 RINT-1"/>
    <property type="match status" value="1"/>
</dbReference>
<dbReference type="InterPro" id="IPR007528">
    <property type="entry name" value="RINT1_Tip20"/>
</dbReference>
<organism evidence="1 2">
    <name type="scientific">Coccidioides immitis H538.4</name>
    <dbReference type="NCBI Taxonomy" id="396776"/>
    <lineage>
        <taxon>Eukaryota</taxon>
        <taxon>Fungi</taxon>
        <taxon>Dikarya</taxon>
        <taxon>Ascomycota</taxon>
        <taxon>Pezizomycotina</taxon>
        <taxon>Eurotiomycetes</taxon>
        <taxon>Eurotiomycetidae</taxon>
        <taxon>Onygenales</taxon>
        <taxon>Onygenaceae</taxon>
        <taxon>Coccidioides</taxon>
    </lineage>
</organism>
<sequence>MQFDNDVREIWGYSPAFKEDRGWKGLTWEVLVKQDWFAQWLQVEKDFALSRYQDIIDAPDSGEIDYDGVEATATKPTKAAIRVNDLLETITDRYRPLSSFSQKLRFLIDIQITIFDLFHERLHSGLEAYLAMKSTIGRTVQGSSASQVSLEGIAGLERLCRIFGSAEYLEKKMQDWSDDVFFLELWIVSTKMLEAARLWRDPCPFPTSRPARRRPSRIAMPITDAGGIEGALFDETSSAYRRIRIRSESIIVSTLTSSMQTSLKAYSRSSNWASLAPSSDNESTITPSVELAMFTRNLTAEVKFLSRVLAPAPLKRIARQLLLSIQTYLWDNILMRHSFSAARATQLRIDFEHICTTFDAALGVPAGKIEAKKIAQKLAEGLLLLELNIKPKDSVPEAEETDKRNGDGTHPNLGLWEVEKGLFASNESAREVLKSLGIEVLTEAQARAILERRVETSRLTTLTGLRTESQHAAEWRK</sequence>
<dbReference type="Proteomes" id="UP000054563">
    <property type="component" value="Unassembled WGS sequence"/>
</dbReference>